<dbReference type="PROSITE" id="PS01108">
    <property type="entry name" value="RIBOSOMAL_L24"/>
    <property type="match status" value="1"/>
</dbReference>
<dbReference type="InterPro" id="IPR057264">
    <property type="entry name" value="Ribosomal_uL24_C"/>
</dbReference>
<dbReference type="Pfam" id="PF00467">
    <property type="entry name" value="KOW"/>
    <property type="match status" value="1"/>
</dbReference>
<dbReference type="Proteomes" id="UP000685013">
    <property type="component" value="Chromosome 16"/>
</dbReference>
<dbReference type="HAMAP" id="MF_01326_B">
    <property type="entry name" value="Ribosomal_uL24_B"/>
    <property type="match status" value="1"/>
</dbReference>
<dbReference type="GO" id="GO:0005840">
    <property type="term" value="C:ribosome"/>
    <property type="evidence" value="ECO:0007669"/>
    <property type="project" value="UniProtKB-KW"/>
</dbReference>
<keyword evidence="7" id="KW-1185">Reference proteome</keyword>
<evidence type="ECO:0000256" key="3">
    <source>
        <dbReference type="ARBA" id="ARBA00023274"/>
    </source>
</evidence>
<sequence>MGMGVGTVNELNIVFNIPLDWVIRRRLNAQRHLLLSVQSAIALSICKAHPILLSDESAAETMAAMVSLQSSMTALSLSSSSFLGQRLQPSTIFAAPVTSKEKPCLIVMKLKRWERKECKPNSLPVLHKMHVKVGDTVKVIAGRDKGKIGEITKIFKHNSKVTVKEINLKTKHVKSREEEEQGQIIKVEAPIHSSNVMLYSKEKDVASRVGHKTLENGKRVRYLIKTGEIIDSTDNWKKLKEEKSKTEVASTA</sequence>
<dbReference type="InterPro" id="IPR005825">
    <property type="entry name" value="Ribosomal_uL24_CS"/>
</dbReference>
<evidence type="ECO:0000256" key="4">
    <source>
        <dbReference type="RuleBase" id="RU003477"/>
    </source>
</evidence>
<keyword evidence="3 4" id="KW-0687">Ribonucleoprotein</keyword>
<proteinExistence type="inferred from homology"/>
<dbReference type="CDD" id="cd06089">
    <property type="entry name" value="KOW_RPL26"/>
    <property type="match status" value="1"/>
</dbReference>
<dbReference type="InterPro" id="IPR041988">
    <property type="entry name" value="Ribosomal_uL24_KOW"/>
</dbReference>
<organism evidence="6 7">
    <name type="scientific">Cucurbita argyrosperma subsp. sororia</name>
    <dbReference type="NCBI Taxonomy" id="37648"/>
    <lineage>
        <taxon>Eukaryota</taxon>
        <taxon>Viridiplantae</taxon>
        <taxon>Streptophyta</taxon>
        <taxon>Embryophyta</taxon>
        <taxon>Tracheophyta</taxon>
        <taxon>Spermatophyta</taxon>
        <taxon>Magnoliopsida</taxon>
        <taxon>eudicotyledons</taxon>
        <taxon>Gunneridae</taxon>
        <taxon>Pentapetalae</taxon>
        <taxon>rosids</taxon>
        <taxon>fabids</taxon>
        <taxon>Cucurbitales</taxon>
        <taxon>Cucurbitaceae</taxon>
        <taxon>Cucurbiteae</taxon>
        <taxon>Cucurbita</taxon>
    </lineage>
</organism>
<evidence type="ECO:0000256" key="1">
    <source>
        <dbReference type="ARBA" id="ARBA00010618"/>
    </source>
</evidence>
<dbReference type="GO" id="GO:0006412">
    <property type="term" value="P:translation"/>
    <property type="evidence" value="ECO:0007669"/>
    <property type="project" value="InterPro"/>
</dbReference>
<dbReference type="GO" id="GO:1990904">
    <property type="term" value="C:ribonucleoprotein complex"/>
    <property type="evidence" value="ECO:0007669"/>
    <property type="project" value="UniProtKB-KW"/>
</dbReference>
<gene>
    <name evidence="6" type="primary">RPL24-4</name>
    <name evidence="6" type="ORF">SDJN03_24979</name>
</gene>
<feature type="non-terminal residue" evidence="6">
    <location>
        <position position="1"/>
    </location>
</feature>
<dbReference type="NCBIfam" id="TIGR01079">
    <property type="entry name" value="rplX_bact"/>
    <property type="match status" value="1"/>
</dbReference>
<dbReference type="Pfam" id="PF17136">
    <property type="entry name" value="ribosomal_L24"/>
    <property type="match status" value="1"/>
</dbReference>
<dbReference type="EMBL" id="JAGKQH010000016">
    <property type="protein sequence ID" value="KAG6577405.1"/>
    <property type="molecule type" value="Genomic_DNA"/>
</dbReference>
<dbReference type="GO" id="GO:0003723">
    <property type="term" value="F:RNA binding"/>
    <property type="evidence" value="ECO:0007669"/>
    <property type="project" value="InterPro"/>
</dbReference>
<protein>
    <submittedName>
        <fullName evidence="6">50S ribosomal protein L24, chloroplastic</fullName>
    </submittedName>
</protein>
<accession>A0AAV6M9C4</accession>
<name>A0AAV6M9C4_9ROSI</name>
<dbReference type="InterPro" id="IPR003256">
    <property type="entry name" value="Ribosomal_uL24"/>
</dbReference>
<dbReference type="PANTHER" id="PTHR12903">
    <property type="entry name" value="MITOCHONDRIAL RIBOSOMAL PROTEIN L24"/>
    <property type="match status" value="1"/>
</dbReference>
<evidence type="ECO:0000313" key="7">
    <source>
        <dbReference type="Proteomes" id="UP000685013"/>
    </source>
</evidence>
<dbReference type="SMART" id="SM00739">
    <property type="entry name" value="KOW"/>
    <property type="match status" value="1"/>
</dbReference>
<dbReference type="InterPro" id="IPR005824">
    <property type="entry name" value="KOW"/>
</dbReference>
<evidence type="ECO:0000313" key="6">
    <source>
        <dbReference type="EMBL" id="KAG6577405.1"/>
    </source>
</evidence>
<keyword evidence="2 4" id="KW-0689">Ribosomal protein</keyword>
<dbReference type="AlphaFoldDB" id="A0AAV6M9C4"/>
<comment type="similarity">
    <text evidence="1 4">Belongs to the universal ribosomal protein uL24 family.</text>
</comment>
<reference evidence="6 7" key="1">
    <citation type="journal article" date="2021" name="Hortic Res">
        <title>The domestication of Cucurbita argyrosperma as revealed by the genome of its wild relative.</title>
        <authorList>
            <person name="Barrera-Redondo J."/>
            <person name="Sanchez-de la Vega G."/>
            <person name="Aguirre-Liguori J.A."/>
            <person name="Castellanos-Morales G."/>
            <person name="Gutierrez-Guerrero Y.T."/>
            <person name="Aguirre-Dugua X."/>
            <person name="Aguirre-Planter E."/>
            <person name="Tenaillon M.I."/>
            <person name="Lira-Saade R."/>
            <person name="Eguiarte L.E."/>
        </authorList>
    </citation>
    <scope>NUCLEOTIDE SEQUENCE [LARGE SCALE GENOMIC DNA]</scope>
    <source>
        <strain evidence="6">JBR-2021</strain>
    </source>
</reference>
<feature type="domain" description="KOW" evidence="5">
    <location>
        <begin position="130"/>
        <end position="157"/>
    </location>
</feature>
<comment type="caution">
    <text evidence="6">The sequence shown here is derived from an EMBL/GenBank/DDBJ whole genome shotgun (WGS) entry which is preliminary data.</text>
</comment>
<evidence type="ECO:0000256" key="2">
    <source>
        <dbReference type="ARBA" id="ARBA00022980"/>
    </source>
</evidence>
<evidence type="ECO:0000259" key="5">
    <source>
        <dbReference type="SMART" id="SM00739"/>
    </source>
</evidence>
<dbReference type="GO" id="GO:0003735">
    <property type="term" value="F:structural constituent of ribosome"/>
    <property type="evidence" value="ECO:0007669"/>
    <property type="project" value="InterPro"/>
</dbReference>